<keyword evidence="7" id="KW-0175">Coiled coil</keyword>
<feature type="domain" description="FHA" evidence="9">
    <location>
        <begin position="152"/>
        <end position="216"/>
    </location>
</feature>
<dbReference type="EMBL" id="QEAM01000566">
    <property type="protein sequence ID" value="TPX38809.1"/>
    <property type="molecule type" value="Genomic_DNA"/>
</dbReference>
<dbReference type="OrthoDB" id="687730at2759"/>
<dbReference type="PROSITE" id="PS50089">
    <property type="entry name" value="ZF_RING_2"/>
    <property type="match status" value="1"/>
</dbReference>
<keyword evidence="4" id="KW-0833">Ubl conjugation pathway</keyword>
<organism evidence="11 14">
    <name type="scientific">Synchytrium endobioticum</name>
    <dbReference type="NCBI Taxonomy" id="286115"/>
    <lineage>
        <taxon>Eukaryota</taxon>
        <taxon>Fungi</taxon>
        <taxon>Fungi incertae sedis</taxon>
        <taxon>Chytridiomycota</taxon>
        <taxon>Chytridiomycota incertae sedis</taxon>
        <taxon>Chytridiomycetes</taxon>
        <taxon>Synchytriales</taxon>
        <taxon>Synchytriaceae</taxon>
        <taxon>Synchytrium</taxon>
    </lineage>
</organism>
<dbReference type="PANTHER" id="PTHR15067">
    <property type="entry name" value="E3 UBIQUITIN-PROTEIN LIGASE RNF8"/>
    <property type="match status" value="1"/>
</dbReference>
<dbReference type="SUPFAM" id="SSF57850">
    <property type="entry name" value="RING/U-box"/>
    <property type="match status" value="1"/>
</dbReference>
<dbReference type="InterPro" id="IPR013083">
    <property type="entry name" value="Znf_RING/FYVE/PHD"/>
</dbReference>
<dbReference type="VEuPathDB" id="FungiDB:SeMB42_g06495"/>
<evidence type="ECO:0000313" key="13">
    <source>
        <dbReference type="Proteomes" id="UP000317494"/>
    </source>
</evidence>
<evidence type="ECO:0008006" key="15">
    <source>
        <dbReference type="Google" id="ProtNLM"/>
    </source>
</evidence>
<evidence type="ECO:0000313" key="14">
    <source>
        <dbReference type="Proteomes" id="UP000320475"/>
    </source>
</evidence>
<dbReference type="GO" id="GO:0000151">
    <property type="term" value="C:ubiquitin ligase complex"/>
    <property type="evidence" value="ECO:0007669"/>
    <property type="project" value="TreeGrafter"/>
</dbReference>
<name>A0A507CHM6_9FUNG</name>
<comment type="caution">
    <text evidence="11">The sequence shown here is derived from an EMBL/GenBank/DDBJ whole genome shotgun (WGS) entry which is preliminary data.</text>
</comment>
<evidence type="ECO:0000313" key="11">
    <source>
        <dbReference type="EMBL" id="TPX38809.1"/>
    </source>
</evidence>
<dbReference type="SMART" id="SM00240">
    <property type="entry name" value="FHA"/>
    <property type="match status" value="1"/>
</dbReference>
<dbReference type="GO" id="GO:0006511">
    <property type="term" value="P:ubiquitin-dependent protein catabolic process"/>
    <property type="evidence" value="ECO:0007669"/>
    <property type="project" value="TreeGrafter"/>
</dbReference>
<reference evidence="13 14" key="1">
    <citation type="journal article" date="2019" name="Sci. Rep.">
        <title>Comparative genomics of chytrid fungi reveal insights into the obligate biotrophic and pathogenic lifestyle of Synchytrium endobioticum.</title>
        <authorList>
            <person name="van de Vossenberg B.T.L.H."/>
            <person name="Warris S."/>
            <person name="Nguyen H.D.T."/>
            <person name="van Gent-Pelzer M.P.E."/>
            <person name="Joly D.L."/>
            <person name="van de Geest H.C."/>
            <person name="Bonants P.J.M."/>
            <person name="Smith D.S."/>
            <person name="Levesque C.A."/>
            <person name="van der Lee T.A.J."/>
        </authorList>
    </citation>
    <scope>NUCLEOTIDE SEQUENCE [LARGE SCALE GENOMIC DNA]</scope>
    <source>
        <strain evidence="11 14">LEV6574</strain>
        <strain evidence="12 13">MB42</strain>
    </source>
</reference>
<proteinExistence type="predicted"/>
<feature type="region of interest" description="Disordered" evidence="8">
    <location>
        <begin position="520"/>
        <end position="540"/>
    </location>
</feature>
<evidence type="ECO:0000256" key="6">
    <source>
        <dbReference type="PROSITE-ProRule" id="PRU00175"/>
    </source>
</evidence>
<protein>
    <recommendedName>
        <fullName evidence="15">RING-type E3 ubiquitin transferase</fullName>
    </recommendedName>
</protein>
<feature type="region of interest" description="Disordered" evidence="8">
    <location>
        <begin position="468"/>
        <end position="492"/>
    </location>
</feature>
<keyword evidence="13" id="KW-1185">Reference proteome</keyword>
<dbReference type="Gene3D" id="2.60.200.20">
    <property type="match status" value="1"/>
</dbReference>
<dbReference type="EMBL" id="QEAN01000370">
    <property type="protein sequence ID" value="TPX39053.1"/>
    <property type="molecule type" value="Genomic_DNA"/>
</dbReference>
<dbReference type="PROSITE" id="PS50006">
    <property type="entry name" value="FHA_DOMAIN"/>
    <property type="match status" value="1"/>
</dbReference>
<keyword evidence="2" id="KW-0479">Metal-binding</keyword>
<evidence type="ECO:0000259" key="10">
    <source>
        <dbReference type="PROSITE" id="PS50089"/>
    </source>
</evidence>
<accession>A0A507CHM6</accession>
<evidence type="ECO:0000256" key="8">
    <source>
        <dbReference type="SAM" id="MobiDB-lite"/>
    </source>
</evidence>
<feature type="region of interest" description="Disordered" evidence="8">
    <location>
        <begin position="119"/>
        <end position="140"/>
    </location>
</feature>
<feature type="compositionally biased region" description="Low complexity" evidence="8">
    <location>
        <begin position="474"/>
        <end position="492"/>
    </location>
</feature>
<keyword evidence="1" id="KW-0808">Transferase</keyword>
<dbReference type="STRING" id="286115.A0A507CHM6"/>
<evidence type="ECO:0000259" key="9">
    <source>
        <dbReference type="PROSITE" id="PS50006"/>
    </source>
</evidence>
<evidence type="ECO:0000256" key="2">
    <source>
        <dbReference type="ARBA" id="ARBA00022723"/>
    </source>
</evidence>
<dbReference type="GO" id="GO:0005829">
    <property type="term" value="C:cytosol"/>
    <property type="evidence" value="ECO:0007669"/>
    <property type="project" value="TreeGrafter"/>
</dbReference>
<dbReference type="AlphaFoldDB" id="A0A507CHM6"/>
<keyword evidence="5" id="KW-0862">Zinc</keyword>
<dbReference type="InterPro" id="IPR000253">
    <property type="entry name" value="FHA_dom"/>
</dbReference>
<dbReference type="GO" id="GO:0008270">
    <property type="term" value="F:zinc ion binding"/>
    <property type="evidence" value="ECO:0007669"/>
    <property type="project" value="UniProtKB-KW"/>
</dbReference>
<evidence type="ECO:0000256" key="7">
    <source>
        <dbReference type="SAM" id="Coils"/>
    </source>
</evidence>
<keyword evidence="3 6" id="KW-0863">Zinc-finger</keyword>
<evidence type="ECO:0000313" key="12">
    <source>
        <dbReference type="EMBL" id="TPX39053.1"/>
    </source>
</evidence>
<dbReference type="Pfam" id="PF17123">
    <property type="entry name" value="zf-RING_11"/>
    <property type="match status" value="1"/>
</dbReference>
<dbReference type="SUPFAM" id="SSF49879">
    <property type="entry name" value="SMAD/FHA domain"/>
    <property type="match status" value="1"/>
</dbReference>
<dbReference type="InterPro" id="IPR001841">
    <property type="entry name" value="Znf_RING"/>
</dbReference>
<gene>
    <name evidence="11" type="ORF">SeLEV6574_g07612</name>
    <name evidence="12" type="ORF">SeMB42_g06495</name>
</gene>
<sequence>MPLSPRNLFFPLLSQRESSPAPIPTSTPAASASPYTPFEPVFVASSVVPQNVSAIPTALIMNPSSPSTFASTTSPADSRSVRILLMPHKDPTRTTPSSPFDPLDRELFDGVILKLGRQVRSPGDVGGGGPSVANYSDSSQPRFDPNLLQSIVSPSRSSATAPLREHLARGGKIIENIWFKSKVVSRTHAEMWVKEGQLYIKDGGSSSGTFLNRMRLSPSTKESRPYPLKDGDIIQLGVDYGGKQEEIYKCVIMKVSINGHSPFIQQRRRENPARFRAALRQLVTATNPYSTSKDPPTSPSQHANVDCCICLCTIGPFQGLFLAPCSHCFHYKCIRSLLTDCVMFQCPLCRQVANLEASVSMESVCDVAAEEEEEEEEVEEDEEEDLVADALNETKQDGECEGPGSRPELCQDRAGAIERLMSAIKCVSPTTDDQRKIFQDLEIHLSELKSQIGDGPTTANHSRHLDDLNVHQDTNNGTSSSISSAPASTGSSNANVAIEANASMLRGMIKNKTFVRDDVEATNTGDVLTESSQDVGDIDL</sequence>
<feature type="compositionally biased region" description="Polar residues" evidence="8">
    <location>
        <begin position="521"/>
        <end position="534"/>
    </location>
</feature>
<dbReference type="Proteomes" id="UP000320475">
    <property type="component" value="Unassembled WGS sequence"/>
</dbReference>
<evidence type="ECO:0000256" key="5">
    <source>
        <dbReference type="ARBA" id="ARBA00022833"/>
    </source>
</evidence>
<dbReference type="Proteomes" id="UP000317494">
    <property type="component" value="Unassembled WGS sequence"/>
</dbReference>
<dbReference type="Gene3D" id="3.30.40.10">
    <property type="entry name" value="Zinc/RING finger domain, C3HC4 (zinc finger)"/>
    <property type="match status" value="1"/>
</dbReference>
<evidence type="ECO:0000256" key="4">
    <source>
        <dbReference type="ARBA" id="ARBA00022786"/>
    </source>
</evidence>
<dbReference type="InterPro" id="IPR008984">
    <property type="entry name" value="SMAD_FHA_dom_sf"/>
</dbReference>
<dbReference type="GO" id="GO:0032153">
    <property type="term" value="C:cell division site"/>
    <property type="evidence" value="ECO:0007669"/>
    <property type="project" value="TreeGrafter"/>
</dbReference>
<dbReference type="GO" id="GO:0016567">
    <property type="term" value="P:protein ubiquitination"/>
    <property type="evidence" value="ECO:0007669"/>
    <property type="project" value="TreeGrafter"/>
</dbReference>
<evidence type="ECO:0000256" key="1">
    <source>
        <dbReference type="ARBA" id="ARBA00022679"/>
    </source>
</evidence>
<dbReference type="PANTHER" id="PTHR15067:SF7">
    <property type="entry name" value="E3 UBIQUITIN-PROTEIN LIGASE DMA1-RELATED"/>
    <property type="match status" value="1"/>
</dbReference>
<dbReference type="Pfam" id="PF00498">
    <property type="entry name" value="FHA"/>
    <property type="match status" value="1"/>
</dbReference>
<dbReference type="GO" id="GO:0061630">
    <property type="term" value="F:ubiquitin protein ligase activity"/>
    <property type="evidence" value="ECO:0007669"/>
    <property type="project" value="TreeGrafter"/>
</dbReference>
<evidence type="ECO:0000256" key="3">
    <source>
        <dbReference type="ARBA" id="ARBA00022771"/>
    </source>
</evidence>
<feature type="domain" description="RING-type" evidence="10">
    <location>
        <begin position="307"/>
        <end position="350"/>
    </location>
</feature>
<feature type="coiled-coil region" evidence="7">
    <location>
        <begin position="361"/>
        <end position="393"/>
    </location>
</feature>